<organism evidence="2 3">
    <name type="scientific">Scopulibacillus cellulosilyticus</name>
    <dbReference type="NCBI Taxonomy" id="2665665"/>
    <lineage>
        <taxon>Bacteria</taxon>
        <taxon>Bacillati</taxon>
        <taxon>Bacillota</taxon>
        <taxon>Bacilli</taxon>
        <taxon>Bacillales</taxon>
        <taxon>Sporolactobacillaceae</taxon>
        <taxon>Scopulibacillus</taxon>
    </lineage>
</organism>
<protein>
    <submittedName>
        <fullName evidence="2">YkyA family protein</fullName>
    </submittedName>
</protein>
<dbReference type="InterPro" id="IPR019454">
    <property type="entry name" value="Lipoprot_YkyA-like"/>
</dbReference>
<feature type="coiled-coil region" evidence="1">
    <location>
        <begin position="174"/>
        <end position="201"/>
    </location>
</feature>
<sequence length="222" mass="26103">MKRYTVPILFIISCVFILTSCGFANKDVKKIYAYLEKSANVEQNLSDMQKSLINNQKQENDIYDKILDLKLNDGSKIESLSDKANKLTERRKDILKQEKKMIDGSYKQYEKAKPILNDLQDKDDLKSKAEKVIHSASERYKTFNQLYKDYIDDIELNKNLYTLLHEKNLDQTAYKKQIDNINRKSKEITNLRNKFNDYTKAYNKAKLSLYNAGHLNVDYDDK</sequence>
<evidence type="ECO:0000313" key="2">
    <source>
        <dbReference type="EMBL" id="MFC7391761.1"/>
    </source>
</evidence>
<dbReference type="Gene3D" id="1.20.120.570">
    <property type="entry name" value="YkyA-like"/>
    <property type="match status" value="1"/>
</dbReference>
<keyword evidence="1" id="KW-0175">Coiled coil</keyword>
<accession>A0ABW2PTY3</accession>
<evidence type="ECO:0000313" key="3">
    <source>
        <dbReference type="Proteomes" id="UP001596505"/>
    </source>
</evidence>
<dbReference type="Pfam" id="PF10368">
    <property type="entry name" value="YkyA"/>
    <property type="match status" value="1"/>
</dbReference>
<comment type="caution">
    <text evidence="2">The sequence shown here is derived from an EMBL/GenBank/DDBJ whole genome shotgun (WGS) entry which is preliminary data.</text>
</comment>
<dbReference type="Proteomes" id="UP001596505">
    <property type="component" value="Unassembled WGS sequence"/>
</dbReference>
<dbReference type="RefSeq" id="WP_380963080.1">
    <property type="nucleotide sequence ID" value="NZ_JBHTCO010000002.1"/>
</dbReference>
<gene>
    <name evidence="2" type="ORF">ACFQRG_01980</name>
</gene>
<keyword evidence="3" id="KW-1185">Reference proteome</keyword>
<dbReference type="InterPro" id="IPR036785">
    <property type="entry name" value="YkyA-like_sf"/>
</dbReference>
<dbReference type="SUPFAM" id="SSF140423">
    <property type="entry name" value="MW0975(SA0943)-like"/>
    <property type="match status" value="1"/>
</dbReference>
<proteinExistence type="predicted"/>
<dbReference type="EMBL" id="JBHTCO010000002">
    <property type="protein sequence ID" value="MFC7391761.1"/>
    <property type="molecule type" value="Genomic_DNA"/>
</dbReference>
<name>A0ABW2PTY3_9BACL</name>
<reference evidence="3" key="1">
    <citation type="journal article" date="2019" name="Int. J. Syst. Evol. Microbiol.">
        <title>The Global Catalogue of Microorganisms (GCM) 10K type strain sequencing project: providing services to taxonomists for standard genome sequencing and annotation.</title>
        <authorList>
            <consortium name="The Broad Institute Genomics Platform"/>
            <consortium name="The Broad Institute Genome Sequencing Center for Infectious Disease"/>
            <person name="Wu L."/>
            <person name="Ma J."/>
        </authorList>
    </citation>
    <scope>NUCLEOTIDE SEQUENCE [LARGE SCALE GENOMIC DNA]</scope>
    <source>
        <strain evidence="3">CGMCC 1.16305</strain>
    </source>
</reference>
<evidence type="ECO:0000256" key="1">
    <source>
        <dbReference type="SAM" id="Coils"/>
    </source>
</evidence>
<dbReference type="PROSITE" id="PS51257">
    <property type="entry name" value="PROKAR_LIPOPROTEIN"/>
    <property type="match status" value="1"/>
</dbReference>